<dbReference type="Pfam" id="PF12937">
    <property type="entry name" value="F-box-like"/>
    <property type="match status" value="1"/>
</dbReference>
<dbReference type="InterPro" id="IPR036047">
    <property type="entry name" value="F-box-like_dom_sf"/>
</dbReference>
<feature type="domain" description="F-box" evidence="2">
    <location>
        <begin position="80"/>
        <end position="125"/>
    </location>
</feature>
<proteinExistence type="predicted"/>
<name>A0A197JSB4_9FUNG</name>
<feature type="compositionally biased region" description="Polar residues" evidence="1">
    <location>
        <begin position="659"/>
        <end position="673"/>
    </location>
</feature>
<dbReference type="SUPFAM" id="SSF81383">
    <property type="entry name" value="F-box domain"/>
    <property type="match status" value="1"/>
</dbReference>
<feature type="region of interest" description="Disordered" evidence="1">
    <location>
        <begin position="34"/>
        <end position="56"/>
    </location>
</feature>
<dbReference type="InterPro" id="IPR001810">
    <property type="entry name" value="F-box_dom"/>
</dbReference>
<feature type="compositionally biased region" description="Low complexity" evidence="1">
    <location>
        <begin position="34"/>
        <end position="52"/>
    </location>
</feature>
<dbReference type="InterPro" id="IPR032675">
    <property type="entry name" value="LRR_dom_sf"/>
</dbReference>
<feature type="region of interest" description="Disordered" evidence="1">
    <location>
        <begin position="145"/>
        <end position="222"/>
    </location>
</feature>
<feature type="region of interest" description="Disordered" evidence="1">
    <location>
        <begin position="390"/>
        <end position="436"/>
    </location>
</feature>
<keyword evidence="4" id="KW-1185">Reference proteome</keyword>
<dbReference type="AlphaFoldDB" id="A0A197JSB4"/>
<gene>
    <name evidence="3" type="ORF">K457DRAFT_139263</name>
</gene>
<dbReference type="OrthoDB" id="4080148at2759"/>
<evidence type="ECO:0000256" key="1">
    <source>
        <dbReference type="SAM" id="MobiDB-lite"/>
    </source>
</evidence>
<feature type="compositionally biased region" description="Low complexity" evidence="1">
    <location>
        <begin position="649"/>
        <end position="658"/>
    </location>
</feature>
<feature type="region of interest" description="Disordered" evidence="1">
    <location>
        <begin position="649"/>
        <end position="687"/>
    </location>
</feature>
<feature type="non-terminal residue" evidence="3">
    <location>
        <position position="771"/>
    </location>
</feature>
<protein>
    <recommendedName>
        <fullName evidence="2">F-box domain-containing protein</fullName>
    </recommendedName>
</protein>
<evidence type="ECO:0000313" key="3">
    <source>
        <dbReference type="EMBL" id="OAQ27853.1"/>
    </source>
</evidence>
<dbReference type="Gene3D" id="3.80.10.10">
    <property type="entry name" value="Ribonuclease Inhibitor"/>
    <property type="match status" value="1"/>
</dbReference>
<feature type="compositionally biased region" description="Low complexity" evidence="1">
    <location>
        <begin position="72"/>
        <end position="85"/>
    </location>
</feature>
<dbReference type="PROSITE" id="PS50181">
    <property type="entry name" value="FBOX"/>
    <property type="match status" value="1"/>
</dbReference>
<dbReference type="Proteomes" id="UP000078512">
    <property type="component" value="Unassembled WGS sequence"/>
</dbReference>
<accession>A0A197JSB4</accession>
<feature type="compositionally biased region" description="Low complexity" evidence="1">
    <location>
        <begin position="674"/>
        <end position="687"/>
    </location>
</feature>
<feature type="region of interest" description="Disordered" evidence="1">
    <location>
        <begin position="66"/>
        <end position="85"/>
    </location>
</feature>
<organism evidence="3 4">
    <name type="scientific">Linnemannia elongata AG-77</name>
    <dbReference type="NCBI Taxonomy" id="1314771"/>
    <lineage>
        <taxon>Eukaryota</taxon>
        <taxon>Fungi</taxon>
        <taxon>Fungi incertae sedis</taxon>
        <taxon>Mucoromycota</taxon>
        <taxon>Mortierellomycotina</taxon>
        <taxon>Mortierellomycetes</taxon>
        <taxon>Mortierellales</taxon>
        <taxon>Mortierellaceae</taxon>
        <taxon>Linnemannia</taxon>
    </lineage>
</organism>
<dbReference type="EMBL" id="KV442053">
    <property type="protein sequence ID" value="OAQ27853.1"/>
    <property type="molecule type" value="Genomic_DNA"/>
</dbReference>
<evidence type="ECO:0000259" key="2">
    <source>
        <dbReference type="PROSITE" id="PS50181"/>
    </source>
</evidence>
<evidence type="ECO:0000313" key="4">
    <source>
        <dbReference type="Proteomes" id="UP000078512"/>
    </source>
</evidence>
<feature type="compositionally biased region" description="Basic and acidic residues" evidence="1">
    <location>
        <begin position="393"/>
        <end position="403"/>
    </location>
</feature>
<feature type="compositionally biased region" description="Low complexity" evidence="1">
    <location>
        <begin position="149"/>
        <end position="180"/>
    </location>
</feature>
<sequence length="771" mass="83134">MNLNADLIHTVAGIPNKGNLGDNDNTQTRQLRLQPPQPELIPSQPLQLQQQEELQEDGQYDLQFQKSPATESPSQQQHTASTSSTMPPEIIQLIVNYLDNRDLVKVITLNWTWAYLAAPRLWHRIDYTVHSSRIFFLITKSVAPPSPDKTPSTTTFPPTLQPSGVDTLLSSSVSPLSDSQPSPPLSSSPSLAKTGFTTVPSNRIGEAVSDERPPPPKRRRSYPWPTLLPYHTMVHILNVSLSTADMVQDLLELIPCCTELRSFALLSAIPTEDLLLRGVIASACNDAHDPLNGSSTPHRVSISSPSSELLASLALGGAHTRHTHQYSLSLDPYNSSTIPQAGLQEADDETIMASSTSQSGMLFKLLSHSCPMLEKIWFSGFHPISVLGAPTDLRPRPSQEHRVSSPQRRSLVQPPITTDAPLQPLPQRRSLSPNVLPTMDPSLPPIPPVPGINAAVALPISTSPAIVAAAINQPHVQSKIHSVQFVNCTLPPQYLLMMIQHSLPNLTELALTQCWQGNPLTGTFLSSVSKICPGLKEITLHATQNHRESVTSEYLLQLLQGLEGKPKDRDEGHLYYGSGTARSQPSGAGASLADFPLGAFSKSSYTTAGSAPSISSTAATIGSSSFASNSNSSSSSIADLSLSPLPSPSSTASSYLANGNNSSHGSATSGYLSAQQQQPPSATSYYQDIDGGARLGSDLESISVWFTHSTLDQSIAAELANRSRHPRLRRVEFGSEDAFDAGADLIRQLGEQRKELNVIWVSYGDTGDDRD</sequence>
<reference evidence="3 4" key="1">
    <citation type="submission" date="2016-05" db="EMBL/GenBank/DDBJ databases">
        <title>Genome sequencing reveals origins of a unique bacterial endosymbiosis in the earliest lineages of terrestrial Fungi.</title>
        <authorList>
            <consortium name="DOE Joint Genome Institute"/>
            <person name="Uehling J."/>
            <person name="Gryganskyi A."/>
            <person name="Hameed K."/>
            <person name="Tschaplinski T."/>
            <person name="Misztal P."/>
            <person name="Wu S."/>
            <person name="Desiro A."/>
            <person name="Vande Pol N."/>
            <person name="Du Z.-Y."/>
            <person name="Zienkiewicz A."/>
            <person name="Zienkiewicz K."/>
            <person name="Morin E."/>
            <person name="Tisserant E."/>
            <person name="Splivallo R."/>
            <person name="Hainaut M."/>
            <person name="Henrissat B."/>
            <person name="Ohm R."/>
            <person name="Kuo A."/>
            <person name="Yan J."/>
            <person name="Lipzen A."/>
            <person name="Nolan M."/>
            <person name="Labutti K."/>
            <person name="Barry K."/>
            <person name="Goldstein A."/>
            <person name="Labbe J."/>
            <person name="Schadt C."/>
            <person name="Tuskan G."/>
            <person name="Grigoriev I."/>
            <person name="Martin F."/>
            <person name="Vilgalys R."/>
            <person name="Bonito G."/>
        </authorList>
    </citation>
    <scope>NUCLEOTIDE SEQUENCE [LARGE SCALE GENOMIC DNA]</scope>
    <source>
        <strain evidence="3 4">AG-77</strain>
    </source>
</reference>